<keyword evidence="3" id="KW-1185">Reference proteome</keyword>
<feature type="region of interest" description="Disordered" evidence="1">
    <location>
        <begin position="31"/>
        <end position="71"/>
    </location>
</feature>
<gene>
    <name evidence="2" type="ORF">GCM10009716_34180</name>
</gene>
<evidence type="ECO:0000313" key="3">
    <source>
        <dbReference type="Proteomes" id="UP001501303"/>
    </source>
</evidence>
<evidence type="ECO:0000256" key="1">
    <source>
        <dbReference type="SAM" id="MobiDB-lite"/>
    </source>
</evidence>
<protein>
    <submittedName>
        <fullName evidence="2">Uncharacterized protein</fullName>
    </submittedName>
</protein>
<reference evidence="2 3" key="1">
    <citation type="journal article" date="2019" name="Int. J. Syst. Evol. Microbiol.">
        <title>The Global Catalogue of Microorganisms (GCM) 10K type strain sequencing project: providing services to taxonomists for standard genome sequencing and annotation.</title>
        <authorList>
            <consortium name="The Broad Institute Genomics Platform"/>
            <consortium name="The Broad Institute Genome Sequencing Center for Infectious Disease"/>
            <person name="Wu L."/>
            <person name="Ma J."/>
        </authorList>
    </citation>
    <scope>NUCLEOTIDE SEQUENCE [LARGE SCALE GENOMIC DNA]</scope>
    <source>
        <strain evidence="2 3">JCM 13581</strain>
    </source>
</reference>
<organism evidence="2 3">
    <name type="scientific">Streptomyces sodiiphilus</name>
    <dbReference type="NCBI Taxonomy" id="226217"/>
    <lineage>
        <taxon>Bacteria</taxon>
        <taxon>Bacillati</taxon>
        <taxon>Actinomycetota</taxon>
        <taxon>Actinomycetes</taxon>
        <taxon>Kitasatosporales</taxon>
        <taxon>Streptomycetaceae</taxon>
        <taxon>Streptomyces</taxon>
    </lineage>
</organism>
<accession>A0ABN2PIR1</accession>
<sequence length="99" mass="10316">MPGTLIPCVREGGSGSSITFNHFWCVPTLPTGDGPRLADWTRTQGPSLRDAASDSGSEPSSPRNTRARAGALRTRRCLCVAGRPPGCHAELPGADSKVG</sequence>
<dbReference type="EMBL" id="BAAAMJ010000033">
    <property type="protein sequence ID" value="GAA1922890.1"/>
    <property type="molecule type" value="Genomic_DNA"/>
</dbReference>
<evidence type="ECO:0000313" key="2">
    <source>
        <dbReference type="EMBL" id="GAA1922890.1"/>
    </source>
</evidence>
<comment type="caution">
    <text evidence="2">The sequence shown here is derived from an EMBL/GenBank/DDBJ whole genome shotgun (WGS) entry which is preliminary data.</text>
</comment>
<dbReference type="Proteomes" id="UP001501303">
    <property type="component" value="Unassembled WGS sequence"/>
</dbReference>
<name>A0ABN2PIR1_9ACTN</name>
<proteinExistence type="predicted"/>